<organism evidence="13 14">
    <name type="scientific">Mycetocola lacteus</name>
    <dbReference type="NCBI Taxonomy" id="76637"/>
    <lineage>
        <taxon>Bacteria</taxon>
        <taxon>Bacillati</taxon>
        <taxon>Actinomycetota</taxon>
        <taxon>Actinomycetes</taxon>
        <taxon>Micrococcales</taxon>
        <taxon>Microbacteriaceae</taxon>
        <taxon>Mycetocola</taxon>
    </lineage>
</organism>
<dbReference type="GO" id="GO:0009298">
    <property type="term" value="P:GDP-mannose biosynthetic process"/>
    <property type="evidence" value="ECO:0007669"/>
    <property type="project" value="UniProtKB-UniPathway"/>
</dbReference>
<feature type="binding site" evidence="12">
    <location>
        <position position="40"/>
    </location>
    <ligand>
        <name>Mg(2+)</name>
        <dbReference type="ChEBI" id="CHEBI:18420"/>
        <label>1</label>
    </ligand>
</feature>
<dbReference type="NCBIfam" id="TIGR01484">
    <property type="entry name" value="HAD-SF-IIB"/>
    <property type="match status" value="1"/>
</dbReference>
<dbReference type="Gene3D" id="3.40.50.1000">
    <property type="entry name" value="HAD superfamily/HAD-like"/>
    <property type="match status" value="1"/>
</dbReference>
<keyword evidence="8 12" id="KW-0460">Magnesium</keyword>
<dbReference type="Proteomes" id="UP000269438">
    <property type="component" value="Unassembled WGS sequence"/>
</dbReference>
<keyword evidence="13" id="KW-0378">Hydrolase</keyword>
<dbReference type="EC" id="5.4.2.8" evidence="5"/>
<feature type="binding site" evidence="12">
    <location>
        <position position="241"/>
    </location>
    <ligand>
        <name>Mg(2+)</name>
        <dbReference type="ChEBI" id="CHEBI:18420"/>
        <label>1</label>
    </ligand>
</feature>
<dbReference type="InterPro" id="IPR006379">
    <property type="entry name" value="HAD-SF_hydro_IIB"/>
</dbReference>
<reference evidence="13 14" key="1">
    <citation type="submission" date="2018-10" db="EMBL/GenBank/DDBJ databases">
        <authorList>
            <person name="Li J."/>
        </authorList>
    </citation>
    <scope>NUCLEOTIDE SEQUENCE [LARGE SCALE GENOMIC DNA]</scope>
    <source>
        <strain evidence="13 14">JCM 11654</strain>
    </source>
</reference>
<dbReference type="Gene3D" id="3.30.1240.20">
    <property type="match status" value="1"/>
</dbReference>
<dbReference type="SFLD" id="SFLDG01143">
    <property type="entry name" value="C2.B.3:_Phosphomannomutase_Lik"/>
    <property type="match status" value="1"/>
</dbReference>
<name>A0A3L7AW52_9MICO</name>
<accession>A0A3L7AW52</accession>
<comment type="cofactor">
    <cofactor evidence="12">
        <name>Mg(2+)</name>
        <dbReference type="ChEBI" id="CHEBI:18420"/>
    </cofactor>
</comment>
<comment type="subunit">
    <text evidence="4">Homodimer.</text>
</comment>
<evidence type="ECO:0000256" key="10">
    <source>
        <dbReference type="PIRSR" id="PIRSR605002-1"/>
    </source>
</evidence>
<comment type="subcellular location">
    <subcellularLocation>
        <location evidence="1">Cytoplasm</location>
    </subcellularLocation>
</comment>
<dbReference type="InterPro" id="IPR005002">
    <property type="entry name" value="PMM"/>
</dbReference>
<dbReference type="InterPro" id="IPR036412">
    <property type="entry name" value="HAD-like_sf"/>
</dbReference>
<comment type="similarity">
    <text evidence="3">Belongs to the eukaryotic PMM family.</text>
</comment>
<evidence type="ECO:0000256" key="7">
    <source>
        <dbReference type="ARBA" id="ARBA00022723"/>
    </source>
</evidence>
<feature type="binding site" evidence="11">
    <location>
        <position position="208"/>
    </location>
    <ligand>
        <name>alpha-D-mannose 1-phosphate</name>
        <dbReference type="ChEBI" id="CHEBI:58409"/>
    </ligand>
</feature>
<evidence type="ECO:0000256" key="2">
    <source>
        <dbReference type="ARBA" id="ARBA00004699"/>
    </source>
</evidence>
<dbReference type="SFLD" id="SFLDG01140">
    <property type="entry name" value="C2.B:_Phosphomannomutase_and_P"/>
    <property type="match status" value="1"/>
</dbReference>
<keyword evidence="7 12" id="KW-0479">Metal-binding</keyword>
<evidence type="ECO:0000256" key="8">
    <source>
        <dbReference type="ARBA" id="ARBA00022842"/>
    </source>
</evidence>
<evidence type="ECO:0000313" key="13">
    <source>
        <dbReference type="EMBL" id="RLP84783.1"/>
    </source>
</evidence>
<feature type="active site" description="Nucleophile" evidence="10">
    <location>
        <position position="38"/>
    </location>
</feature>
<evidence type="ECO:0000256" key="3">
    <source>
        <dbReference type="ARBA" id="ARBA00009736"/>
    </source>
</evidence>
<dbReference type="GO" id="GO:0004615">
    <property type="term" value="F:phosphomannomutase activity"/>
    <property type="evidence" value="ECO:0007669"/>
    <property type="project" value="UniProtKB-EC"/>
</dbReference>
<dbReference type="Pfam" id="PF03332">
    <property type="entry name" value="PMM"/>
    <property type="match status" value="1"/>
</dbReference>
<keyword evidence="6" id="KW-0963">Cytoplasm</keyword>
<evidence type="ECO:0000256" key="11">
    <source>
        <dbReference type="PIRSR" id="PIRSR605002-2"/>
    </source>
</evidence>
<dbReference type="GO" id="GO:0046872">
    <property type="term" value="F:metal ion binding"/>
    <property type="evidence" value="ECO:0007669"/>
    <property type="project" value="UniProtKB-KW"/>
</dbReference>
<evidence type="ECO:0000256" key="4">
    <source>
        <dbReference type="ARBA" id="ARBA00011738"/>
    </source>
</evidence>
<dbReference type="SUPFAM" id="SSF56784">
    <property type="entry name" value="HAD-like"/>
    <property type="match status" value="1"/>
</dbReference>
<gene>
    <name evidence="13" type="ORF">D9V34_01950</name>
</gene>
<evidence type="ECO:0000256" key="5">
    <source>
        <dbReference type="ARBA" id="ARBA00012730"/>
    </source>
</evidence>
<dbReference type="UniPathway" id="UPA00126">
    <property type="reaction ID" value="UER00424"/>
</dbReference>
<dbReference type="InterPro" id="IPR023214">
    <property type="entry name" value="HAD_sf"/>
</dbReference>
<evidence type="ECO:0000256" key="6">
    <source>
        <dbReference type="ARBA" id="ARBA00022490"/>
    </source>
</evidence>
<dbReference type="GO" id="GO:0005737">
    <property type="term" value="C:cytoplasm"/>
    <property type="evidence" value="ECO:0007669"/>
    <property type="project" value="UniProtKB-SubCell"/>
</dbReference>
<evidence type="ECO:0000256" key="9">
    <source>
        <dbReference type="ARBA" id="ARBA00023235"/>
    </source>
</evidence>
<dbReference type="AlphaFoldDB" id="A0A3L7AW52"/>
<feature type="active site" description="Proton donor/acceptor" evidence="10">
    <location>
        <position position="40"/>
    </location>
</feature>
<keyword evidence="14" id="KW-1185">Reference proteome</keyword>
<evidence type="ECO:0000313" key="14">
    <source>
        <dbReference type="Proteomes" id="UP000269438"/>
    </source>
</evidence>
<protein>
    <recommendedName>
        <fullName evidence="5">phosphomannomutase</fullName>
        <ecNumber evidence="5">5.4.2.8</ecNumber>
    </recommendedName>
</protein>
<evidence type="ECO:0000256" key="1">
    <source>
        <dbReference type="ARBA" id="ARBA00004496"/>
    </source>
</evidence>
<feature type="binding site" evidence="12">
    <location>
        <position position="38"/>
    </location>
    <ligand>
        <name>Mg(2+)</name>
        <dbReference type="ChEBI" id="CHEBI:18420"/>
        <label>1</label>
    </ligand>
</feature>
<dbReference type="OrthoDB" id="2241234at2"/>
<comment type="caution">
    <text evidence="13">The sequence shown here is derived from an EMBL/GenBank/DDBJ whole genome shotgun (WGS) entry which is preliminary data.</text>
</comment>
<dbReference type="GO" id="GO:0016791">
    <property type="term" value="F:phosphatase activity"/>
    <property type="evidence" value="ECO:0007669"/>
    <property type="project" value="UniProtKB-ARBA"/>
</dbReference>
<feature type="binding site" evidence="11">
    <location>
        <position position="157"/>
    </location>
    <ligand>
        <name>alpha-D-mannose 1-phosphate</name>
        <dbReference type="ChEBI" id="CHEBI:58409"/>
    </ligand>
</feature>
<dbReference type="InterPro" id="IPR043169">
    <property type="entry name" value="PMM_cap"/>
</dbReference>
<comment type="pathway">
    <text evidence="2">Nucleotide-sugar biosynthesis; GDP-alpha-D-mannose biosynthesis; alpha-D-mannose 1-phosphate from D-fructose 6-phosphate: step 2/2.</text>
</comment>
<evidence type="ECO:0000256" key="12">
    <source>
        <dbReference type="PIRSR" id="PIRSR605002-3"/>
    </source>
</evidence>
<feature type="binding site" evidence="11">
    <location>
        <position position="210"/>
    </location>
    <ligand>
        <name>alpha-D-mannose 1-phosphate</name>
        <dbReference type="ChEBI" id="CHEBI:58409"/>
    </ligand>
</feature>
<dbReference type="EMBL" id="RCUY01000001">
    <property type="protein sequence ID" value="RLP84783.1"/>
    <property type="molecule type" value="Genomic_DNA"/>
</dbReference>
<sequence>MSTDISTATRATVSQVSAVTDSAHAELPTELPVLLAFDLDDTLAPSKTRLPDEMAQVFAQLLPRTQLAVISGGQIGQFRSQVIEALETAGATHLENLHLMPTCGTQYFRFVDGAWERRYVESLSDDEKARALRAVEDSARELGLWSEETWGNVLEDRESQITFSALGQEAPVDAKYGWDPTGEKKEALRARVAELIPDLEVRAGGSTSVDITRRGRDKAYGVNRLLEATGLELSDMLFYGDQLQPGGNDHAVAAMGARTVEVTGWPDTLARLQALLAN</sequence>
<keyword evidence="9" id="KW-0413">Isomerase</keyword>
<dbReference type="SFLD" id="SFLDS00003">
    <property type="entry name" value="Haloacid_Dehalogenase"/>
    <property type="match status" value="1"/>
</dbReference>
<proteinExistence type="inferred from homology"/>